<gene>
    <name evidence="1" type="ORF">BLNAU_9781</name>
</gene>
<reference evidence="1 2" key="1">
    <citation type="journal article" date="2022" name="bioRxiv">
        <title>Genomics of Preaxostyla Flagellates Illuminates Evolutionary Transitions and the Path Towards Mitochondrial Loss.</title>
        <authorList>
            <person name="Novak L.V.F."/>
            <person name="Treitli S.C."/>
            <person name="Pyrih J."/>
            <person name="Halakuc P."/>
            <person name="Pipaliya S.V."/>
            <person name="Vacek V."/>
            <person name="Brzon O."/>
            <person name="Soukal P."/>
            <person name="Eme L."/>
            <person name="Dacks J.B."/>
            <person name="Karnkowska A."/>
            <person name="Elias M."/>
            <person name="Hampl V."/>
        </authorList>
    </citation>
    <scope>NUCLEOTIDE SEQUENCE [LARGE SCALE GENOMIC DNA]</scope>
    <source>
        <strain evidence="1">NAU3</strain>
        <tissue evidence="1">Gut</tissue>
    </source>
</reference>
<name>A0ABQ9XUS3_9EUKA</name>
<keyword evidence="2" id="KW-1185">Reference proteome</keyword>
<sequence length="99" mass="11161">MTDLSADLRLDFSGSESRPTRLNTILRGGQEWSAEADLEKRTLHFFIDGVQQPHHFVNIPVPLVFVIDVHTKDGSVEITHWGEEKQSHVTFRGTGHNLG</sequence>
<proteinExistence type="predicted"/>
<evidence type="ECO:0000313" key="1">
    <source>
        <dbReference type="EMBL" id="KAK2955229.1"/>
    </source>
</evidence>
<dbReference type="Proteomes" id="UP001281761">
    <property type="component" value="Unassembled WGS sequence"/>
</dbReference>
<comment type="caution">
    <text evidence="1">The sequence shown here is derived from an EMBL/GenBank/DDBJ whole genome shotgun (WGS) entry which is preliminary data.</text>
</comment>
<organism evidence="1 2">
    <name type="scientific">Blattamonas nauphoetae</name>
    <dbReference type="NCBI Taxonomy" id="2049346"/>
    <lineage>
        <taxon>Eukaryota</taxon>
        <taxon>Metamonada</taxon>
        <taxon>Preaxostyla</taxon>
        <taxon>Oxymonadida</taxon>
        <taxon>Blattamonas</taxon>
    </lineage>
</organism>
<evidence type="ECO:0000313" key="2">
    <source>
        <dbReference type="Proteomes" id="UP001281761"/>
    </source>
</evidence>
<dbReference type="EMBL" id="JARBJD010000069">
    <property type="protein sequence ID" value="KAK2955229.1"/>
    <property type="molecule type" value="Genomic_DNA"/>
</dbReference>
<protein>
    <recommendedName>
        <fullName evidence="3">Galectin</fullName>
    </recommendedName>
</protein>
<accession>A0ABQ9XUS3</accession>
<evidence type="ECO:0008006" key="3">
    <source>
        <dbReference type="Google" id="ProtNLM"/>
    </source>
</evidence>